<protein>
    <submittedName>
        <fullName evidence="3">Kinase</fullName>
    </submittedName>
</protein>
<dbReference type="Gene3D" id="3.30.200.20">
    <property type="entry name" value="Phosphorylase Kinase, domain 1"/>
    <property type="match status" value="1"/>
</dbReference>
<dbReference type="InterPro" id="IPR008271">
    <property type="entry name" value="Ser/Thr_kinase_AS"/>
</dbReference>
<dbReference type="PROSITE" id="PS00108">
    <property type="entry name" value="PROTEIN_KINASE_ST"/>
    <property type="match status" value="1"/>
</dbReference>
<dbReference type="Gene3D" id="1.10.510.10">
    <property type="entry name" value="Transferase(Phosphotransferase) domain 1"/>
    <property type="match status" value="1"/>
</dbReference>
<dbReference type="InterPro" id="IPR051681">
    <property type="entry name" value="Ser/Thr_Kinases-Pseudokinases"/>
</dbReference>
<evidence type="ECO:0000313" key="4">
    <source>
        <dbReference type="Proteomes" id="UP000243217"/>
    </source>
</evidence>
<accession>A0A1V9Z3N5</accession>
<dbReference type="EMBL" id="JNBS01002320">
    <property type="protein sequence ID" value="OQR92527.1"/>
    <property type="molecule type" value="Genomic_DNA"/>
</dbReference>
<dbReference type="AlphaFoldDB" id="A0A1V9Z3N5"/>
<dbReference type="InterPro" id="IPR000719">
    <property type="entry name" value="Prot_kinase_dom"/>
</dbReference>
<evidence type="ECO:0000259" key="2">
    <source>
        <dbReference type="PROSITE" id="PS50011"/>
    </source>
</evidence>
<dbReference type="Proteomes" id="UP000243217">
    <property type="component" value="Unassembled WGS sequence"/>
</dbReference>
<dbReference type="SMART" id="SM00220">
    <property type="entry name" value="S_TKc"/>
    <property type="match status" value="1"/>
</dbReference>
<dbReference type="PANTHER" id="PTHR44329">
    <property type="entry name" value="SERINE/THREONINE-PROTEIN KINASE TNNI3K-RELATED"/>
    <property type="match status" value="1"/>
</dbReference>
<dbReference type="SUPFAM" id="SSF56112">
    <property type="entry name" value="Protein kinase-like (PK-like)"/>
    <property type="match status" value="1"/>
</dbReference>
<name>A0A1V9Z3N5_9STRA</name>
<keyword evidence="3" id="KW-0418">Kinase</keyword>
<organism evidence="3 4">
    <name type="scientific">Thraustotheca clavata</name>
    <dbReference type="NCBI Taxonomy" id="74557"/>
    <lineage>
        <taxon>Eukaryota</taxon>
        <taxon>Sar</taxon>
        <taxon>Stramenopiles</taxon>
        <taxon>Oomycota</taxon>
        <taxon>Saprolegniomycetes</taxon>
        <taxon>Saprolegniales</taxon>
        <taxon>Achlyaceae</taxon>
        <taxon>Thraustotheca</taxon>
    </lineage>
</organism>
<sequence length="668" mass="74915">MAICSYSNYDLGQYILVADDNCKSSVSCSVDNTCSPRNITDSPKVTLKDMRLPGNVNVLYFTNVSNLNLTSAKISSWENVTDLELFSCPNLVFSNKINWPPRLFRLYLHNTDHPDKTLVLKNNSLLNIPQSLPPTIKMFRAIQRNALADLNYMPESLTLVYFNKYNKQGLETNDFFVSVEKSNIILTCGAWVAILLKHLPILKYLYEICFTFSNPLLSNCELCKLTNITVDASTYEALNSLKWSSDVWNFEWTFQLDNNTNISTDPDACKAIGGEIKPIFQTQPTLIATACVLSATSNTTTAPTHTGLIIGIVIAVVVVVGIAIVLFICIQRRNKQKQQNEQLPYNSIDDHTYEVHHSKDANNLHLPTHTIETAPSQGSSTNQGTGGQISAHLANSADLDVSLLRQHRLELLDLIVLGNKPLATGAYGELWRGTYGHQQVAIKRMKSCEPRQVQKFIDEIILMSQLDSDCIVKFISASWTRPIEIECLTNHQVNSPWDQKYQSIVSVVRGLVYLHTYKIPIIHRDLKSRNILLDSKKGTKLTDFGTSRVVEENDLMTNGIGTYQYMAPEVIAGTNYSASADIYSFGIVLSEFCTHEAPYAGMRHPQTGKLLTQHYLLNEVREGRLLPSFDGENVPAWVREVAIQCLQLNEGDRPTAMQLSSILIRVKQ</sequence>
<keyword evidence="3" id="KW-0808">Transferase</keyword>
<proteinExistence type="predicted"/>
<dbReference type="PROSITE" id="PS50011">
    <property type="entry name" value="PROTEIN_KINASE_DOM"/>
    <property type="match status" value="1"/>
</dbReference>
<keyword evidence="1" id="KW-0472">Membrane</keyword>
<evidence type="ECO:0000256" key="1">
    <source>
        <dbReference type="SAM" id="Phobius"/>
    </source>
</evidence>
<reference evidence="3 4" key="1">
    <citation type="journal article" date="2014" name="Genome Biol. Evol.">
        <title>The secreted proteins of Achlya hypogyna and Thraustotheca clavata identify the ancestral oomycete secretome and reveal gene acquisitions by horizontal gene transfer.</title>
        <authorList>
            <person name="Misner I."/>
            <person name="Blouin N."/>
            <person name="Leonard G."/>
            <person name="Richards T.A."/>
            <person name="Lane C.E."/>
        </authorList>
    </citation>
    <scope>NUCLEOTIDE SEQUENCE [LARGE SCALE GENOMIC DNA]</scope>
    <source>
        <strain evidence="3 4">ATCC 34112</strain>
    </source>
</reference>
<dbReference type="InterPro" id="IPR011009">
    <property type="entry name" value="Kinase-like_dom_sf"/>
</dbReference>
<keyword evidence="4" id="KW-1185">Reference proteome</keyword>
<dbReference type="Pfam" id="PF00069">
    <property type="entry name" value="Pkinase"/>
    <property type="match status" value="1"/>
</dbReference>
<keyword evidence="1" id="KW-0812">Transmembrane</keyword>
<feature type="domain" description="Protein kinase" evidence="2">
    <location>
        <begin position="416"/>
        <end position="668"/>
    </location>
</feature>
<gene>
    <name evidence="3" type="ORF">THRCLA_08684</name>
</gene>
<feature type="transmembrane region" description="Helical" evidence="1">
    <location>
        <begin position="308"/>
        <end position="330"/>
    </location>
</feature>
<dbReference type="STRING" id="74557.A0A1V9Z3N5"/>
<evidence type="ECO:0000313" key="3">
    <source>
        <dbReference type="EMBL" id="OQR92527.1"/>
    </source>
</evidence>
<dbReference type="PANTHER" id="PTHR44329:SF214">
    <property type="entry name" value="PROTEIN KINASE DOMAIN-CONTAINING PROTEIN"/>
    <property type="match status" value="1"/>
</dbReference>
<comment type="caution">
    <text evidence="3">The sequence shown here is derived from an EMBL/GenBank/DDBJ whole genome shotgun (WGS) entry which is preliminary data.</text>
</comment>
<dbReference type="GO" id="GO:0005524">
    <property type="term" value="F:ATP binding"/>
    <property type="evidence" value="ECO:0007669"/>
    <property type="project" value="InterPro"/>
</dbReference>
<dbReference type="GO" id="GO:0004674">
    <property type="term" value="F:protein serine/threonine kinase activity"/>
    <property type="evidence" value="ECO:0007669"/>
    <property type="project" value="TreeGrafter"/>
</dbReference>
<keyword evidence="1" id="KW-1133">Transmembrane helix</keyword>